<dbReference type="InterPro" id="IPR003663">
    <property type="entry name" value="Sugar/inositol_transpt"/>
</dbReference>
<accession>R8BUF7</accession>
<dbReference type="InterPro" id="IPR020846">
    <property type="entry name" value="MFS_dom"/>
</dbReference>
<feature type="domain" description="Major facilitator superfamily (MFS) profile" evidence="11">
    <location>
        <begin position="68"/>
        <end position="515"/>
    </location>
</feature>
<sequence>MGSDPEQDPVRVQQTHHSKEADEAGRTSAAYSEHAKDEQTLKARKAAEREHDLSWRESLRLYPKAIAFSLLFSSAIIMEGYDLALIGGFYGYTAFQNKFGDQPGDGGVGKVISADWQTYIQNSGMCGQIVGLYINGYVTDHFGFKKTMLGSQVLMMALIFILFFAQNIQTILAGNTLLGIPWGIFQTLSINYASDVAPVILRPYLTTYVKMCWVFGQLISAGVLRGFLHYQGDMSWRIPYAIQWVWPPLIMLGTLFAPESPWWLVRRGRLEDAKKSVLSLSSSKAGVDFDPEDSVALMKATDDLEKELSTSTSYWQCFRGVDLRRTEIAAVSYLAQAWCGTSLMGYSVQFYERAGLSDDHAFDLNIGQSAMGILGVLMSWVLLGKFGRRTIYMSGIFLLLLILVTVGGLGFADPDNAGPSWAIGTLLLVYTFVYDGMVGPLCYAIVAEVPSTRLKVKTVVLARNISNIAGFVNNTLMPRMLGVNSWNWGAKTGLFWAGFCLVILIWAYFRLPETKDRTYGELDILFHNGASARKFSKARVDQFASNGDAQIKHEGD</sequence>
<dbReference type="PANTHER" id="PTHR48022:SF5">
    <property type="entry name" value="ALPHA-GLUCOSIDES PERMEASE MPH2-RELATED"/>
    <property type="match status" value="1"/>
</dbReference>
<dbReference type="OrthoDB" id="6612291at2759"/>
<gene>
    <name evidence="12" type="ORF">UCRPA7_1478</name>
</gene>
<dbReference type="InterPro" id="IPR036259">
    <property type="entry name" value="MFS_trans_sf"/>
</dbReference>
<feature type="transmembrane region" description="Helical" evidence="10">
    <location>
        <begin position="488"/>
        <end position="509"/>
    </location>
</feature>
<dbReference type="GO" id="GO:0005351">
    <property type="term" value="F:carbohydrate:proton symporter activity"/>
    <property type="evidence" value="ECO:0007669"/>
    <property type="project" value="TreeGrafter"/>
</dbReference>
<evidence type="ECO:0000256" key="7">
    <source>
        <dbReference type="ARBA" id="ARBA00023136"/>
    </source>
</evidence>
<feature type="region of interest" description="Disordered" evidence="9">
    <location>
        <begin position="1"/>
        <end position="43"/>
    </location>
</feature>
<feature type="transmembrane region" description="Helical" evidence="10">
    <location>
        <begin position="65"/>
        <end position="92"/>
    </location>
</feature>
<evidence type="ECO:0000256" key="4">
    <source>
        <dbReference type="ARBA" id="ARBA00022597"/>
    </source>
</evidence>
<keyword evidence="7 10" id="KW-0472">Membrane</keyword>
<dbReference type="Pfam" id="PF00083">
    <property type="entry name" value="Sugar_tr"/>
    <property type="match status" value="1"/>
</dbReference>
<feature type="transmembrane region" description="Helical" evidence="10">
    <location>
        <begin position="153"/>
        <end position="174"/>
    </location>
</feature>
<keyword evidence="6 10" id="KW-1133">Transmembrane helix</keyword>
<feature type="transmembrane region" description="Helical" evidence="10">
    <location>
        <begin position="213"/>
        <end position="232"/>
    </location>
</feature>
<feature type="transmembrane region" description="Helical" evidence="10">
    <location>
        <begin position="366"/>
        <end position="383"/>
    </location>
</feature>
<dbReference type="RefSeq" id="XP_007912249.1">
    <property type="nucleotide sequence ID" value="XM_007914058.1"/>
</dbReference>
<evidence type="ECO:0000256" key="5">
    <source>
        <dbReference type="ARBA" id="ARBA00022692"/>
    </source>
</evidence>
<feature type="transmembrane region" description="Helical" evidence="10">
    <location>
        <begin position="390"/>
        <end position="409"/>
    </location>
</feature>
<dbReference type="EMBL" id="KB932881">
    <property type="protein sequence ID" value="EOO03001.1"/>
    <property type="molecule type" value="Genomic_DNA"/>
</dbReference>
<feature type="transmembrane region" description="Helical" evidence="10">
    <location>
        <begin position="421"/>
        <end position="446"/>
    </location>
</feature>
<comment type="similarity">
    <text evidence="2 8">Belongs to the major facilitator superfamily. Sugar transporter (TC 2.A.1.1) family.</text>
</comment>
<feature type="transmembrane region" description="Helical" evidence="10">
    <location>
        <begin position="328"/>
        <end position="346"/>
    </location>
</feature>
<evidence type="ECO:0000256" key="3">
    <source>
        <dbReference type="ARBA" id="ARBA00022448"/>
    </source>
</evidence>
<dbReference type="NCBIfam" id="TIGR00879">
    <property type="entry name" value="SP"/>
    <property type="match status" value="1"/>
</dbReference>
<organism evidence="12 13">
    <name type="scientific">Phaeoacremonium minimum (strain UCR-PA7)</name>
    <name type="common">Esca disease fungus</name>
    <name type="synonym">Togninia minima</name>
    <dbReference type="NCBI Taxonomy" id="1286976"/>
    <lineage>
        <taxon>Eukaryota</taxon>
        <taxon>Fungi</taxon>
        <taxon>Dikarya</taxon>
        <taxon>Ascomycota</taxon>
        <taxon>Pezizomycotina</taxon>
        <taxon>Sordariomycetes</taxon>
        <taxon>Sordariomycetidae</taxon>
        <taxon>Togniniales</taxon>
        <taxon>Togniniaceae</taxon>
        <taxon>Phaeoacremonium</taxon>
    </lineage>
</organism>
<evidence type="ECO:0000313" key="12">
    <source>
        <dbReference type="EMBL" id="EOO03001.1"/>
    </source>
</evidence>
<dbReference type="InterPro" id="IPR005828">
    <property type="entry name" value="MFS_sugar_transport-like"/>
</dbReference>
<feature type="transmembrane region" description="Helical" evidence="10">
    <location>
        <begin position="458"/>
        <end position="476"/>
    </location>
</feature>
<protein>
    <submittedName>
        <fullName evidence="12">Putative mfs maltose permease protein</fullName>
    </submittedName>
</protein>
<dbReference type="HOGENOM" id="CLU_001265_11_5_1"/>
<dbReference type="GeneID" id="19321629"/>
<dbReference type="GO" id="GO:0016020">
    <property type="term" value="C:membrane"/>
    <property type="evidence" value="ECO:0007669"/>
    <property type="project" value="UniProtKB-SubCell"/>
</dbReference>
<dbReference type="Gene3D" id="1.20.1250.20">
    <property type="entry name" value="MFS general substrate transporter like domains"/>
    <property type="match status" value="1"/>
</dbReference>
<evidence type="ECO:0000256" key="9">
    <source>
        <dbReference type="SAM" id="MobiDB-lite"/>
    </source>
</evidence>
<dbReference type="AlphaFoldDB" id="R8BUF7"/>
<evidence type="ECO:0000256" key="6">
    <source>
        <dbReference type="ARBA" id="ARBA00022989"/>
    </source>
</evidence>
<proteinExistence type="inferred from homology"/>
<dbReference type="PANTHER" id="PTHR48022">
    <property type="entry name" value="PLASTIDIC GLUCOSE TRANSPORTER 4"/>
    <property type="match status" value="1"/>
</dbReference>
<evidence type="ECO:0000259" key="11">
    <source>
        <dbReference type="PROSITE" id="PS50850"/>
    </source>
</evidence>
<dbReference type="Proteomes" id="UP000014074">
    <property type="component" value="Unassembled WGS sequence"/>
</dbReference>
<evidence type="ECO:0000313" key="13">
    <source>
        <dbReference type="Proteomes" id="UP000014074"/>
    </source>
</evidence>
<reference evidence="13" key="1">
    <citation type="journal article" date="2013" name="Genome Announc.">
        <title>Draft genome sequence of the ascomycete Phaeoacremonium aleophilum strain UCR-PA7, a causal agent of the esca disease complex in grapevines.</title>
        <authorList>
            <person name="Blanco-Ulate B."/>
            <person name="Rolshausen P."/>
            <person name="Cantu D."/>
        </authorList>
    </citation>
    <scope>NUCLEOTIDE SEQUENCE [LARGE SCALE GENOMIC DNA]</scope>
    <source>
        <strain evidence="13">UCR-PA7</strain>
    </source>
</reference>
<keyword evidence="5 10" id="KW-0812">Transmembrane</keyword>
<keyword evidence="4" id="KW-0762">Sugar transport</keyword>
<evidence type="ECO:0000256" key="8">
    <source>
        <dbReference type="RuleBase" id="RU003346"/>
    </source>
</evidence>
<dbReference type="PROSITE" id="PS50850">
    <property type="entry name" value="MFS"/>
    <property type="match status" value="1"/>
</dbReference>
<dbReference type="InterPro" id="IPR050360">
    <property type="entry name" value="MFS_Sugar_Transporters"/>
</dbReference>
<dbReference type="FunFam" id="1.20.1250.20:FF:000254">
    <property type="entry name" value="MAL31p Maltose permease"/>
    <property type="match status" value="1"/>
</dbReference>
<dbReference type="eggNOG" id="KOG0254">
    <property type="taxonomic scope" value="Eukaryota"/>
</dbReference>
<keyword evidence="13" id="KW-1185">Reference proteome</keyword>
<evidence type="ECO:0000256" key="2">
    <source>
        <dbReference type="ARBA" id="ARBA00010992"/>
    </source>
</evidence>
<dbReference type="SUPFAM" id="SSF103473">
    <property type="entry name" value="MFS general substrate transporter"/>
    <property type="match status" value="1"/>
</dbReference>
<evidence type="ECO:0000256" key="10">
    <source>
        <dbReference type="SAM" id="Phobius"/>
    </source>
</evidence>
<dbReference type="KEGG" id="tmn:UCRPA7_1478"/>
<comment type="subcellular location">
    <subcellularLocation>
        <location evidence="1">Membrane</location>
        <topology evidence="1">Multi-pass membrane protein</topology>
    </subcellularLocation>
</comment>
<keyword evidence="3 8" id="KW-0813">Transport</keyword>
<feature type="compositionally biased region" description="Basic and acidic residues" evidence="9">
    <location>
        <begin position="33"/>
        <end position="43"/>
    </location>
</feature>
<evidence type="ECO:0000256" key="1">
    <source>
        <dbReference type="ARBA" id="ARBA00004141"/>
    </source>
</evidence>
<name>R8BUF7_PHAM7</name>